<dbReference type="PANTHER" id="PTHR33941:SF11">
    <property type="entry name" value="BACTERIAL MICROCOMPARTMENT SHELL PROTEIN PDUJ"/>
    <property type="match status" value="1"/>
</dbReference>
<evidence type="ECO:0000256" key="1">
    <source>
        <dbReference type="ARBA" id="ARBA00024322"/>
    </source>
</evidence>
<dbReference type="InterPro" id="IPR050575">
    <property type="entry name" value="BMC_shell"/>
</dbReference>
<keyword evidence="2" id="KW-1283">Bacterial microcompartment</keyword>
<dbReference type="EMBL" id="FO203522">
    <property type="protein sequence ID" value="CCO23633.1"/>
    <property type="molecule type" value="Genomic_DNA"/>
</dbReference>
<dbReference type="Gene3D" id="3.30.70.1710">
    <property type="match status" value="1"/>
</dbReference>
<evidence type="ECO:0000256" key="2">
    <source>
        <dbReference type="ARBA" id="ARBA00024446"/>
    </source>
</evidence>
<dbReference type="STRING" id="1121451.DESAM_21356"/>
<gene>
    <name evidence="6" type="ORF">DESAM_21356</name>
</gene>
<dbReference type="SMART" id="SM00877">
    <property type="entry name" value="BMC"/>
    <property type="match status" value="1"/>
</dbReference>
<dbReference type="Pfam" id="PF00936">
    <property type="entry name" value="BMC"/>
    <property type="match status" value="1"/>
</dbReference>
<protein>
    <submittedName>
        <fullName evidence="6">Microcompartments protein</fullName>
    </submittedName>
</protein>
<dbReference type="RefSeq" id="WP_015336236.1">
    <property type="nucleotide sequence ID" value="NC_020055.1"/>
</dbReference>
<feature type="region of interest" description="Disordered" evidence="4">
    <location>
        <begin position="125"/>
        <end position="152"/>
    </location>
</feature>
<dbReference type="HOGENOM" id="CLU_064903_0_0_7"/>
<dbReference type="PANTHER" id="PTHR33941">
    <property type="entry name" value="PROPANEDIOL UTILIZATION PROTEIN PDUA"/>
    <property type="match status" value="1"/>
</dbReference>
<dbReference type="eggNOG" id="COG4577">
    <property type="taxonomic scope" value="Bacteria"/>
</dbReference>
<dbReference type="InterPro" id="IPR037233">
    <property type="entry name" value="CcmK-like_sf"/>
</dbReference>
<accession>L0RA19</accession>
<dbReference type="KEGG" id="dhy:DESAM_21356"/>
<dbReference type="CDD" id="cd07045">
    <property type="entry name" value="BMC_CcmK_like"/>
    <property type="match status" value="1"/>
</dbReference>
<keyword evidence="7" id="KW-1185">Reference proteome</keyword>
<name>L0RA19_9BACT</name>
<evidence type="ECO:0000313" key="7">
    <source>
        <dbReference type="Proteomes" id="UP000010808"/>
    </source>
</evidence>
<reference evidence="6 7" key="1">
    <citation type="submission" date="2012-10" db="EMBL/GenBank/DDBJ databases">
        <authorList>
            <person name="Genoscope - CEA"/>
        </authorList>
    </citation>
    <scope>NUCLEOTIDE SEQUENCE [LARGE SCALE GENOMIC DNA]</scope>
    <source>
        <strain evidence="7">AM13 / DSM 14728</strain>
    </source>
</reference>
<evidence type="ECO:0000259" key="5">
    <source>
        <dbReference type="PROSITE" id="PS51930"/>
    </source>
</evidence>
<dbReference type="InterPro" id="IPR000249">
    <property type="entry name" value="BMC_dom"/>
</dbReference>
<dbReference type="AlphaFoldDB" id="L0RA19"/>
<organism evidence="6 7">
    <name type="scientific">Maridesulfovibrio hydrothermalis AM13 = DSM 14728</name>
    <dbReference type="NCBI Taxonomy" id="1121451"/>
    <lineage>
        <taxon>Bacteria</taxon>
        <taxon>Pseudomonadati</taxon>
        <taxon>Thermodesulfobacteriota</taxon>
        <taxon>Desulfovibrionia</taxon>
        <taxon>Desulfovibrionales</taxon>
        <taxon>Desulfovibrionaceae</taxon>
        <taxon>Maridesulfovibrio</taxon>
    </lineage>
</organism>
<comment type="similarity">
    <text evidence="3">Belongs to the bacterial microcompartments protein family.</text>
</comment>
<feature type="compositionally biased region" description="Low complexity" evidence="4">
    <location>
        <begin position="143"/>
        <end position="152"/>
    </location>
</feature>
<dbReference type="Proteomes" id="UP000010808">
    <property type="component" value="Chromosome"/>
</dbReference>
<dbReference type="PATRIC" id="fig|1121451.3.peg.1601"/>
<evidence type="ECO:0000313" key="6">
    <source>
        <dbReference type="EMBL" id="CCO23633.1"/>
    </source>
</evidence>
<proteinExistence type="inferred from homology"/>
<comment type="subcellular location">
    <subcellularLocation>
        <location evidence="1">Bacterial microcompartment</location>
    </subcellularLocation>
</comment>
<dbReference type="SUPFAM" id="SSF143414">
    <property type="entry name" value="CcmK-like"/>
    <property type="match status" value="1"/>
</dbReference>
<dbReference type="OrthoDB" id="9812608at2"/>
<feature type="domain" description="BMC" evidence="5">
    <location>
        <begin position="4"/>
        <end position="90"/>
    </location>
</feature>
<sequence>MSSALGFIETKGLLAAIEGADAMLKAADVSLLEKHLVGGGLVTITVAGEVSAVEASVDAAVAAISLISADALFSHHVIARHYDELDRIITTCAPASGQDEAEAVVKAAPDLEDMSEQVEKCEPIVQPEPEAGSGEEPAKDVETAPAAKPATPAAAITPAYRISEFKKMKISKIRQIARNLDGIPLTHEEIKKATKKNLIEVIINITRQIEE</sequence>
<evidence type="ECO:0000256" key="4">
    <source>
        <dbReference type="SAM" id="MobiDB-lite"/>
    </source>
</evidence>
<dbReference type="PROSITE" id="PS51930">
    <property type="entry name" value="BMC_2"/>
    <property type="match status" value="1"/>
</dbReference>
<dbReference type="GO" id="GO:0031469">
    <property type="term" value="C:bacterial microcompartment"/>
    <property type="evidence" value="ECO:0007669"/>
    <property type="project" value="UniProtKB-SubCell"/>
</dbReference>
<evidence type="ECO:0000256" key="3">
    <source>
        <dbReference type="PROSITE-ProRule" id="PRU01278"/>
    </source>
</evidence>
<dbReference type="InterPro" id="IPR044872">
    <property type="entry name" value="CcmK/CsoS1_BMC"/>
</dbReference>